<proteinExistence type="predicted"/>
<gene>
    <name evidence="3" type="ORF">C6569_08795</name>
</gene>
<evidence type="ECO:0000259" key="2">
    <source>
        <dbReference type="Pfam" id="PF07331"/>
    </source>
</evidence>
<keyword evidence="1" id="KW-0812">Transmembrane</keyword>
<feature type="transmembrane region" description="Helical" evidence="1">
    <location>
        <begin position="72"/>
        <end position="89"/>
    </location>
</feature>
<evidence type="ECO:0000256" key="1">
    <source>
        <dbReference type="SAM" id="Phobius"/>
    </source>
</evidence>
<feature type="transmembrane region" description="Helical" evidence="1">
    <location>
        <begin position="120"/>
        <end position="142"/>
    </location>
</feature>
<dbReference type="EMBL" id="CP027668">
    <property type="protein sequence ID" value="AVO45152.1"/>
    <property type="molecule type" value="Genomic_DNA"/>
</dbReference>
<feature type="transmembrane region" description="Helical" evidence="1">
    <location>
        <begin position="12"/>
        <end position="33"/>
    </location>
</feature>
<dbReference type="RefSeq" id="WP_106748493.1">
    <property type="nucleotide sequence ID" value="NZ_CP027668.1"/>
</dbReference>
<dbReference type="InterPro" id="IPR009936">
    <property type="entry name" value="DUF1468"/>
</dbReference>
<feature type="transmembrane region" description="Helical" evidence="1">
    <location>
        <begin position="45"/>
        <end position="66"/>
    </location>
</feature>
<keyword evidence="1" id="KW-1133">Transmembrane helix</keyword>
<protein>
    <submittedName>
        <fullName evidence="3">Tripartite tricarboxylate transporter TctB family protein</fullName>
    </submittedName>
</protein>
<keyword evidence="4" id="KW-1185">Reference proteome</keyword>
<dbReference type="Proteomes" id="UP000237889">
    <property type="component" value="Chromosome"/>
</dbReference>
<feature type="transmembrane region" description="Helical" evidence="1">
    <location>
        <begin position="96"/>
        <end position="114"/>
    </location>
</feature>
<dbReference type="AlphaFoldDB" id="A0A2S0NAH5"/>
<keyword evidence="1" id="KW-0472">Membrane</keyword>
<evidence type="ECO:0000313" key="4">
    <source>
        <dbReference type="Proteomes" id="UP000237889"/>
    </source>
</evidence>
<sequence>MGRLINSEVASGLLVVAFGVLGLSAIGSLEIGTANDMGPGYLPRLVAWALVLAGLTMTGLAVFRAHPPVPDLHWRPLFAISAAVLFFGASIDRYGMVIAVVGMTLLAGLASPISRWRETPLIAGCLAAGAVLVFIVGLKLAIPIWPR</sequence>
<reference evidence="3 4" key="1">
    <citation type="submission" date="2018-03" db="EMBL/GenBank/DDBJ databases">
        <title>Genome sequencing of Phreatobacter sp.</title>
        <authorList>
            <person name="Kim S.-J."/>
            <person name="Heo J."/>
            <person name="Kwon S.-W."/>
        </authorList>
    </citation>
    <scope>NUCLEOTIDE SEQUENCE [LARGE SCALE GENOMIC DNA]</scope>
    <source>
        <strain evidence="3 4">S-12</strain>
    </source>
</reference>
<dbReference type="KEGG" id="phr:C6569_08795"/>
<accession>A0A2S0NAH5</accession>
<name>A0A2S0NAH5_9HYPH</name>
<dbReference type="Pfam" id="PF07331">
    <property type="entry name" value="TctB"/>
    <property type="match status" value="1"/>
</dbReference>
<evidence type="ECO:0000313" key="3">
    <source>
        <dbReference type="EMBL" id="AVO45152.1"/>
    </source>
</evidence>
<organism evidence="3 4">
    <name type="scientific">Phreatobacter cathodiphilus</name>
    <dbReference type="NCBI Taxonomy" id="1868589"/>
    <lineage>
        <taxon>Bacteria</taxon>
        <taxon>Pseudomonadati</taxon>
        <taxon>Pseudomonadota</taxon>
        <taxon>Alphaproteobacteria</taxon>
        <taxon>Hyphomicrobiales</taxon>
        <taxon>Phreatobacteraceae</taxon>
        <taxon>Phreatobacter</taxon>
    </lineage>
</organism>
<feature type="domain" description="DUF1468" evidence="2">
    <location>
        <begin position="10"/>
        <end position="143"/>
    </location>
</feature>
<dbReference type="OrthoDB" id="5186924at2"/>